<protein>
    <submittedName>
        <fullName evidence="3">Uncharacterized protein</fullName>
    </submittedName>
</protein>
<sequence length="864" mass="98959">MEPDSSEFAREEYQTLPVLPEGVTTQSKEIIVIKPQRVRKRRPSKKHQLEPNLNKRRRSSILTKPPFQNLNLTGFHHLPNIGPNSLTILLGEALLQYFQEHEGSLTDTEAPNQNRTQQDLHLDSNPTEPQVIDEEIKQEANQDPDESENNNNQSGNNLSPVSSRPLKRSNPSVSLPKAERDGSPAKIPKKKKKKRSSDSSKTPKKKTIKFENPPAKELGDQWLHFTESEQSLADTRPVELDYGGKLNRKEDASKSDVLMKEMSLYFKILKWTGRMPHEMKRCLDFTVFYENHNGWNYRLYCTTSIIMTLMLSVMMGNFIVIFYEKGVSDYEEIELLEFDKYWSFALFTLFNLWYVVISSLFTIFHGSFHLNEYMTRWNICCNLLGFDTSYRLQSITRRELYFITFYGLLLIAGMIADSLFSDWNGCFGFLSTLLLRKCIRRFRVSNHYGWLRWIGLLIHIYSILASRLMSATIILYCRALENAARQFNFRLVCMLGNVGEVRNDGKVIILRRMIPYKMLLAEHLAITTFSRNIGNVFSVGLIAFIIVKALTIIIAAYNLVLIINGAYTPKEDHDVYNRSGVEYFEETKISIPIKYYISVGTAFLILGVITFFSWGTFWHTTECIHDAGAAIMQGIGYIQRHGLMLCKSSKERRFVSHYIFFDELININCFGKGQNDILRRKILFQVLSMQSSFHPKNDYFINGINRQYIFGFVALLVSYSVTLLGFSIQRLSNKEIFLCGDGRQCINAIYNPRTPGFDLSGLDSLNRGGEGNLVIAEAVVRKAITKTSVAGDVASIPKVLVAGPVLKKPNETVQMLTVTLAPVAPPKQKLVRKKSKKKLPKPVSWEEFLRIQGLKTTTKRRKRG</sequence>
<name>A0ABP1Q4N0_9HEXA</name>
<organism evidence="3 4">
    <name type="scientific">Orchesella dallaii</name>
    <dbReference type="NCBI Taxonomy" id="48710"/>
    <lineage>
        <taxon>Eukaryota</taxon>
        <taxon>Metazoa</taxon>
        <taxon>Ecdysozoa</taxon>
        <taxon>Arthropoda</taxon>
        <taxon>Hexapoda</taxon>
        <taxon>Collembola</taxon>
        <taxon>Entomobryomorpha</taxon>
        <taxon>Entomobryoidea</taxon>
        <taxon>Orchesellidae</taxon>
        <taxon>Orchesellinae</taxon>
        <taxon>Orchesella</taxon>
    </lineage>
</organism>
<feature type="transmembrane region" description="Helical" evidence="2">
    <location>
        <begin position="536"/>
        <end position="560"/>
    </location>
</feature>
<feature type="transmembrane region" description="Helical" evidence="2">
    <location>
        <begin position="299"/>
        <end position="321"/>
    </location>
</feature>
<evidence type="ECO:0000256" key="1">
    <source>
        <dbReference type="SAM" id="MobiDB-lite"/>
    </source>
</evidence>
<dbReference type="EMBL" id="CAXLJM020000019">
    <property type="protein sequence ID" value="CAL8085731.1"/>
    <property type="molecule type" value="Genomic_DNA"/>
</dbReference>
<feature type="transmembrane region" description="Helical" evidence="2">
    <location>
        <begin position="595"/>
        <end position="614"/>
    </location>
</feature>
<keyword evidence="4" id="KW-1185">Reference proteome</keyword>
<dbReference type="Proteomes" id="UP001642540">
    <property type="component" value="Unassembled WGS sequence"/>
</dbReference>
<feature type="transmembrane region" description="Helical" evidence="2">
    <location>
        <begin position="341"/>
        <end position="364"/>
    </location>
</feature>
<evidence type="ECO:0000256" key="2">
    <source>
        <dbReference type="SAM" id="Phobius"/>
    </source>
</evidence>
<feature type="region of interest" description="Disordered" evidence="1">
    <location>
        <begin position="36"/>
        <end position="64"/>
    </location>
</feature>
<comment type="caution">
    <text evidence="3">The sequence shown here is derived from an EMBL/GenBank/DDBJ whole genome shotgun (WGS) entry which is preliminary data.</text>
</comment>
<feature type="transmembrane region" description="Helical" evidence="2">
    <location>
        <begin position="708"/>
        <end position="728"/>
    </location>
</feature>
<evidence type="ECO:0000313" key="4">
    <source>
        <dbReference type="Proteomes" id="UP001642540"/>
    </source>
</evidence>
<evidence type="ECO:0000313" key="3">
    <source>
        <dbReference type="EMBL" id="CAL8085731.1"/>
    </source>
</evidence>
<feature type="transmembrane region" description="Helical" evidence="2">
    <location>
        <begin position="451"/>
        <end position="476"/>
    </location>
</feature>
<accession>A0ABP1Q4N0</accession>
<feature type="region of interest" description="Disordered" evidence="1">
    <location>
        <begin position="105"/>
        <end position="126"/>
    </location>
</feature>
<gene>
    <name evidence="3" type="ORF">ODALV1_LOCUS6211</name>
</gene>
<feature type="compositionally biased region" description="Basic residues" evidence="1">
    <location>
        <begin position="36"/>
        <end position="46"/>
    </location>
</feature>
<proteinExistence type="predicted"/>
<feature type="transmembrane region" description="Helical" evidence="2">
    <location>
        <begin position="400"/>
        <end position="416"/>
    </location>
</feature>
<keyword evidence="2" id="KW-0812">Transmembrane</keyword>
<keyword evidence="2" id="KW-1133">Transmembrane helix</keyword>
<reference evidence="3 4" key="1">
    <citation type="submission" date="2024-08" db="EMBL/GenBank/DDBJ databases">
        <authorList>
            <person name="Cucini C."/>
            <person name="Frati F."/>
        </authorList>
    </citation>
    <scope>NUCLEOTIDE SEQUENCE [LARGE SCALE GENOMIC DNA]</scope>
</reference>
<keyword evidence="2" id="KW-0472">Membrane</keyword>
<feature type="region of interest" description="Disordered" evidence="1">
    <location>
        <begin position="139"/>
        <end position="213"/>
    </location>
</feature>